<dbReference type="InParanoid" id="A0A024G7T6"/>
<dbReference type="Pfam" id="PF14681">
    <property type="entry name" value="UPRTase"/>
    <property type="match status" value="1"/>
</dbReference>
<feature type="domain" description="Phosphoribosyltransferase" evidence="2">
    <location>
        <begin position="236"/>
        <end position="416"/>
    </location>
</feature>
<organism evidence="3 4">
    <name type="scientific">Albugo candida</name>
    <dbReference type="NCBI Taxonomy" id="65357"/>
    <lineage>
        <taxon>Eukaryota</taxon>
        <taxon>Sar</taxon>
        <taxon>Stramenopiles</taxon>
        <taxon>Oomycota</taxon>
        <taxon>Peronosporomycetes</taxon>
        <taxon>Albuginales</taxon>
        <taxon>Albuginaceae</taxon>
        <taxon>Albugo</taxon>
    </lineage>
</organism>
<dbReference type="EMBL" id="CAIX01000039">
    <property type="protein sequence ID" value="CCI42813.1"/>
    <property type="molecule type" value="Genomic_DNA"/>
</dbReference>
<proteinExistence type="predicted"/>
<feature type="region of interest" description="Disordered" evidence="1">
    <location>
        <begin position="96"/>
        <end position="115"/>
    </location>
</feature>
<name>A0A024G7T6_9STRA</name>
<sequence>MLLADSKSTQSNPSMETMPPAYSLSFLMNHDITSAIGDKTEHLASPPSIVENSVACKLIPERTLRNHPSTISPNARTPSEKRRCLNHSRVNVWNHITSDNGRTTSDSHFPKPHRFPRSRCSLRKRTTRYLSEEDRRDIIRRIRNGELQCVLAKEYSVSRAAVCNLYKKCKNMFLDDLGSSCGSSAYHHSPLHGSNFQLGLKFDHLNKNLHQTLNIGYSELLSGPKIYQMAQHSRPIRNLLDATKNDAMDEATFRHDIDRLATLLIEEALAMVPKCTYSHPLVNKAPASKVCGLSIGENSGAIFSRTMNTVYPAAQTGKVLWWKHANGDKPFAQSKNVLCTLKDIRDSTCFLFAMSCDDGEDLYIAVNHLVHDLHISPSDIHIVVIHSSASGAERLLAAFPDVTLICGAIDSDLDDGNQSNSYLSRYWGH</sequence>
<evidence type="ECO:0000256" key="1">
    <source>
        <dbReference type="SAM" id="MobiDB-lite"/>
    </source>
</evidence>
<keyword evidence="4" id="KW-1185">Reference proteome</keyword>
<dbReference type="Gene3D" id="3.40.50.2020">
    <property type="match status" value="1"/>
</dbReference>
<dbReference type="InterPro" id="IPR029057">
    <property type="entry name" value="PRTase-like"/>
</dbReference>
<protein>
    <recommendedName>
        <fullName evidence="2">Phosphoribosyltransferase domain-containing protein</fullName>
    </recommendedName>
</protein>
<comment type="caution">
    <text evidence="3">The sequence shown here is derived from an EMBL/GenBank/DDBJ whole genome shotgun (WGS) entry which is preliminary data.</text>
</comment>
<dbReference type="OrthoDB" id="127993at2759"/>
<dbReference type="AlphaFoldDB" id="A0A024G7T6"/>
<evidence type="ECO:0000313" key="3">
    <source>
        <dbReference type="EMBL" id="CCI42813.1"/>
    </source>
</evidence>
<evidence type="ECO:0000313" key="4">
    <source>
        <dbReference type="Proteomes" id="UP000053237"/>
    </source>
</evidence>
<accession>A0A024G7T6</accession>
<evidence type="ECO:0000259" key="2">
    <source>
        <dbReference type="Pfam" id="PF14681"/>
    </source>
</evidence>
<gene>
    <name evidence="3" type="ORF">BN9_035970</name>
</gene>
<dbReference type="InterPro" id="IPR000836">
    <property type="entry name" value="PRTase_dom"/>
</dbReference>
<reference evidence="3 4" key="1">
    <citation type="submission" date="2012-05" db="EMBL/GenBank/DDBJ databases">
        <title>Recombination and specialization in a pathogen metapopulation.</title>
        <authorList>
            <person name="Gardiner A."/>
            <person name="Kemen E."/>
            <person name="Schultz-Larsen T."/>
            <person name="MacLean D."/>
            <person name="Van Oosterhout C."/>
            <person name="Jones J.D.G."/>
        </authorList>
    </citation>
    <scope>NUCLEOTIDE SEQUENCE [LARGE SCALE GENOMIC DNA]</scope>
    <source>
        <strain evidence="3 4">Ac Nc2</strain>
    </source>
</reference>
<dbReference type="SUPFAM" id="SSF53271">
    <property type="entry name" value="PRTase-like"/>
    <property type="match status" value="1"/>
</dbReference>
<feature type="compositionally biased region" description="Polar residues" evidence="1">
    <location>
        <begin position="96"/>
        <end position="107"/>
    </location>
</feature>
<dbReference type="Proteomes" id="UP000053237">
    <property type="component" value="Unassembled WGS sequence"/>
</dbReference>